<dbReference type="OrthoDB" id="3902805at2"/>
<dbReference type="RefSeq" id="WP_025604266.1">
    <property type="nucleotide sequence ID" value="NZ_CP021235.1"/>
</dbReference>
<reference evidence="4" key="1">
    <citation type="submission" date="2017-05" db="EMBL/GenBank/DDBJ databases">
        <authorList>
            <person name="Ray J."/>
            <person name="Price M."/>
            <person name="Deutschbauer A."/>
        </authorList>
    </citation>
    <scope>NUCLEOTIDE SEQUENCE [LARGE SCALE GENOMIC DNA]</scope>
    <source>
        <strain evidence="4">DSM 19842</strain>
    </source>
</reference>
<evidence type="ECO:0000313" key="4">
    <source>
        <dbReference type="Proteomes" id="UP000266292"/>
    </source>
</evidence>
<protein>
    <submittedName>
        <fullName evidence="3">Glucoamylase</fullName>
    </submittedName>
</protein>
<dbReference type="GO" id="GO:0004553">
    <property type="term" value="F:hydrolase activity, hydrolyzing O-glycosyl compounds"/>
    <property type="evidence" value="ECO:0007669"/>
    <property type="project" value="TreeGrafter"/>
</dbReference>
<dbReference type="Pfam" id="PF00723">
    <property type="entry name" value="Glyco_hydro_15"/>
    <property type="match status" value="1"/>
</dbReference>
<gene>
    <name evidence="3" type="ORF">CA264_02430</name>
</gene>
<evidence type="ECO:0000313" key="3">
    <source>
        <dbReference type="EMBL" id="ARS34388.1"/>
    </source>
</evidence>
<dbReference type="GO" id="GO:0005975">
    <property type="term" value="P:carbohydrate metabolic process"/>
    <property type="evidence" value="ECO:0007669"/>
    <property type="project" value="InterPro"/>
</dbReference>
<dbReference type="PANTHER" id="PTHR31616">
    <property type="entry name" value="TREHALASE"/>
    <property type="match status" value="1"/>
</dbReference>
<evidence type="ECO:0000259" key="2">
    <source>
        <dbReference type="Pfam" id="PF19291"/>
    </source>
</evidence>
<dbReference type="InterPro" id="IPR011613">
    <property type="entry name" value="GH15-like"/>
</dbReference>
<feature type="domain" description="GH15-like" evidence="1">
    <location>
        <begin position="227"/>
        <end position="591"/>
    </location>
</feature>
<dbReference type="EMBL" id="CP021235">
    <property type="protein sequence ID" value="ARS34388.1"/>
    <property type="molecule type" value="Genomic_DNA"/>
</dbReference>
<feature type="domain" description="Trehalase-like N-terminal" evidence="2">
    <location>
        <begin position="5"/>
        <end position="140"/>
    </location>
</feature>
<dbReference type="KEGG" id="pact:CA264_02430"/>
<dbReference type="Proteomes" id="UP000266292">
    <property type="component" value="Chromosome"/>
</dbReference>
<organism evidence="3 4">
    <name type="scientific">Pontibacter actiniarum</name>
    <dbReference type="NCBI Taxonomy" id="323450"/>
    <lineage>
        <taxon>Bacteria</taxon>
        <taxon>Pseudomonadati</taxon>
        <taxon>Bacteroidota</taxon>
        <taxon>Cytophagia</taxon>
        <taxon>Cytophagales</taxon>
        <taxon>Hymenobacteraceae</taxon>
        <taxon>Pontibacter</taxon>
    </lineage>
</organism>
<accession>A0A1X9YNC2</accession>
<dbReference type="STRING" id="709015.GCA_000472485_00479"/>
<keyword evidence="4" id="KW-1185">Reference proteome</keyword>
<dbReference type="InterPro" id="IPR008928">
    <property type="entry name" value="6-hairpin_glycosidase_sf"/>
</dbReference>
<proteinExistence type="predicted"/>
<dbReference type="SUPFAM" id="SSF48208">
    <property type="entry name" value="Six-hairpin glycosidases"/>
    <property type="match status" value="1"/>
</dbReference>
<dbReference type="Pfam" id="PF19291">
    <property type="entry name" value="TREH_N"/>
    <property type="match status" value="1"/>
</dbReference>
<dbReference type="AlphaFoldDB" id="A0A1X9YNC2"/>
<evidence type="ECO:0000259" key="1">
    <source>
        <dbReference type="Pfam" id="PF00723"/>
    </source>
</evidence>
<dbReference type="Gene3D" id="1.50.10.10">
    <property type="match status" value="1"/>
</dbReference>
<dbReference type="InterPro" id="IPR012341">
    <property type="entry name" value="6hp_glycosidase-like_sf"/>
</dbReference>
<dbReference type="InterPro" id="IPR045582">
    <property type="entry name" value="Trehalase-like_N"/>
</dbReference>
<name>A0A1X9YNC2_9BACT</name>
<dbReference type="PANTHER" id="PTHR31616:SF0">
    <property type="entry name" value="GLUCAN 1,4-ALPHA-GLUCOSIDASE"/>
    <property type="match status" value="1"/>
</dbReference>
<sequence length="610" mass="70008">MKDYHSIEDYGLIGNLHTTALVSKTGSIDYLPFTRCDSPTVFAAILDNENGGYWRISPENGDVRYKQQYLPDTGILLTRFLAKDGIAELTDFMPVRKSKERGALVRELKVIKGKLRIRMDCRPRMNYARSGHTVEWQDDVAIISSNGDDGTCFRFMSSVAVEEQDGNLSGCWELKQGDRISFVIESMHNATAFEQKDLDYFTQIAFHDTVNFWQTWVEESNYEGRWHEMVLRSAITLKMLTSYEFGSTIAAATFSLPEAIGSIRNWDYRYTWIRDAAFTMSSFLRLGFLSEAGQFIDWLMRRCEEIQEASDLQLMYAVDGTSNLTEQVLDNLKGYKGSSPVRIGNKAFRQFQLDIYGELIQTIYLYDRHGGPVTFESWKHVQKFVDFVASNWQRKDHGIWEVRGNKEEFIHSKIMCWVALDRGIKLAQERSFPGPLDAWREVRDRIYLDVYENFWNEEKQAFVQYRGANVLDASVLIMPLVGMFSPAEPRWQSTLKAIEENLTTGSLVYRYNLSSNVDNLPGDEGTFCLCSFWYIESLAVAGDLQKARLYFEKMLGYSNHLGLYSEQVGLQGQLLGNFPQAFTHLALISAALELNLSLSDLQSRQPRRPA</sequence>